<dbReference type="OrthoDB" id="2219962at2"/>
<name>A0A7X3KCX4_9STRE</name>
<dbReference type="RefSeq" id="WP_160332837.1">
    <property type="nucleotide sequence ID" value="NZ_WSRS01000038.1"/>
</dbReference>
<sequence length="134" mass="15449">MADVKIVRAYYLTAVGQESLAYHFKVKKGTPEFEMIKPGDIAVSFYRTDEAITSIPALLRVDGVIGTDRRVKDFLRGEKKDGVPMLPIVRIYEHFDPLEFNKMNQVFADFTEELRSYTRQSMVQGDLFEFEEKG</sequence>
<proteinExistence type="predicted"/>
<accession>A0A7X3KCX4</accession>
<dbReference type="EMBL" id="WSRS01000038">
    <property type="protein sequence ID" value="MVX59033.1"/>
    <property type="molecule type" value="Genomic_DNA"/>
</dbReference>
<organism evidence="1 2">
    <name type="scientific">Streptococcus danieliae</name>
    <dbReference type="NCBI Taxonomy" id="747656"/>
    <lineage>
        <taxon>Bacteria</taxon>
        <taxon>Bacillati</taxon>
        <taxon>Bacillota</taxon>
        <taxon>Bacilli</taxon>
        <taxon>Lactobacillales</taxon>
        <taxon>Streptococcaceae</taxon>
        <taxon>Streptococcus</taxon>
    </lineage>
</organism>
<gene>
    <name evidence="1" type="ORF">E5983_05155</name>
</gene>
<dbReference type="Proteomes" id="UP000461595">
    <property type="component" value="Unassembled WGS sequence"/>
</dbReference>
<comment type="caution">
    <text evidence="1">The sequence shown here is derived from an EMBL/GenBank/DDBJ whole genome shotgun (WGS) entry which is preliminary data.</text>
</comment>
<evidence type="ECO:0000313" key="2">
    <source>
        <dbReference type="Proteomes" id="UP000461595"/>
    </source>
</evidence>
<reference evidence="1 2" key="1">
    <citation type="submission" date="2019-12" db="EMBL/GenBank/DDBJ databases">
        <title>Microbes associate with the intestines of laboratory mice.</title>
        <authorList>
            <person name="Navarre W."/>
            <person name="Wong E."/>
        </authorList>
    </citation>
    <scope>NUCLEOTIDE SEQUENCE [LARGE SCALE GENOMIC DNA]</scope>
    <source>
        <strain evidence="1 2">NM51_B2-22</strain>
    </source>
</reference>
<evidence type="ECO:0000313" key="1">
    <source>
        <dbReference type="EMBL" id="MVX59033.1"/>
    </source>
</evidence>
<protein>
    <submittedName>
        <fullName evidence="1">Uncharacterized protein</fullName>
    </submittedName>
</protein>
<dbReference type="AlphaFoldDB" id="A0A7X3KCX4"/>